<organism evidence="1 2">
    <name type="scientific">Escovopsis weberi</name>
    <dbReference type="NCBI Taxonomy" id="150374"/>
    <lineage>
        <taxon>Eukaryota</taxon>
        <taxon>Fungi</taxon>
        <taxon>Dikarya</taxon>
        <taxon>Ascomycota</taxon>
        <taxon>Pezizomycotina</taxon>
        <taxon>Sordariomycetes</taxon>
        <taxon>Hypocreomycetidae</taxon>
        <taxon>Hypocreales</taxon>
        <taxon>Hypocreaceae</taxon>
        <taxon>Escovopsis</taxon>
    </lineage>
</organism>
<dbReference type="STRING" id="150374.A0A0N0RTA1"/>
<accession>A0A0N0RTA1</accession>
<dbReference type="OrthoDB" id="3439512at2759"/>
<dbReference type="AlphaFoldDB" id="A0A0N0RTA1"/>
<evidence type="ECO:0000313" key="2">
    <source>
        <dbReference type="Proteomes" id="UP000053831"/>
    </source>
</evidence>
<evidence type="ECO:0000313" key="1">
    <source>
        <dbReference type="EMBL" id="KOS18672.1"/>
    </source>
</evidence>
<proteinExistence type="predicted"/>
<protein>
    <submittedName>
        <fullName evidence="1">Uncharacterized protein</fullName>
    </submittedName>
</protein>
<comment type="caution">
    <text evidence="1">The sequence shown here is derived from an EMBL/GenBank/DDBJ whole genome shotgun (WGS) entry which is preliminary data.</text>
</comment>
<keyword evidence="2" id="KW-1185">Reference proteome</keyword>
<gene>
    <name evidence="1" type="ORF">ESCO_000881</name>
</gene>
<dbReference type="Proteomes" id="UP000053831">
    <property type="component" value="Unassembled WGS sequence"/>
</dbReference>
<sequence>MTPGIISLELVFGRVYLKQFSPSQVSSESGPMFDPEETTDFLNAADFRQDLVGFSPLLTTTGEDANSIAEMRPSAEAKWRLASTQTFYDFSCIFNDGQRPFHVEVDADTLSYGIQGARQELVALYLHCPRQAWDMKIRVTRSTPLEGMARHESFAKTLVTAMSVSFKGSSLTIGTPGVGRLEGRVESVQVRQIARYLDSSRGASQLCITMVTRMERGAARRSGAGPAVVRGNIWERRMGTGSGAIPCRWFEAAISSTRADKVFDKNRGLELGQVASWDVEQLESGGIVEDVCKPGLRMIEQMDEIGRSNNNEQRLDARDAFHDGLMEQPGRRDQQQYMFW</sequence>
<name>A0A0N0RTA1_ESCWE</name>
<dbReference type="EMBL" id="LGSR01000020">
    <property type="protein sequence ID" value="KOS18672.1"/>
    <property type="molecule type" value="Genomic_DNA"/>
</dbReference>
<reference evidence="1 2" key="1">
    <citation type="submission" date="2015-07" db="EMBL/GenBank/DDBJ databases">
        <title>The genome of the fungus Escovopsis weberi, a specialized disease agent of ant agriculture.</title>
        <authorList>
            <person name="de Man T.J."/>
            <person name="Stajich J.E."/>
            <person name="Kubicek C.P."/>
            <person name="Chenthamara K."/>
            <person name="Atanasova L."/>
            <person name="Druzhinina I.S."/>
            <person name="Birnbaum S."/>
            <person name="Barribeau S.M."/>
            <person name="Teiling C."/>
            <person name="Suen G."/>
            <person name="Currie C."/>
            <person name="Gerardo N.M."/>
        </authorList>
    </citation>
    <scope>NUCLEOTIDE SEQUENCE [LARGE SCALE GENOMIC DNA]</scope>
</reference>